<name>A0A9W6LV17_9MICO</name>
<organism evidence="8 9">
    <name type="scientific">Microbacterium barkeri</name>
    <dbReference type="NCBI Taxonomy" id="33917"/>
    <lineage>
        <taxon>Bacteria</taxon>
        <taxon>Bacillati</taxon>
        <taxon>Actinomycetota</taxon>
        <taxon>Actinomycetes</taxon>
        <taxon>Micrococcales</taxon>
        <taxon>Microbacteriaceae</taxon>
        <taxon>Microbacterium</taxon>
    </lineage>
</organism>
<reference evidence="8" key="1">
    <citation type="journal article" date="2014" name="Int. J. Syst. Evol. Microbiol.">
        <title>Complete genome sequence of Corynebacterium casei LMG S-19264T (=DSM 44701T), isolated from a smear-ripened cheese.</title>
        <authorList>
            <consortium name="US DOE Joint Genome Institute (JGI-PGF)"/>
            <person name="Walter F."/>
            <person name="Albersmeier A."/>
            <person name="Kalinowski J."/>
            <person name="Ruckert C."/>
        </authorList>
    </citation>
    <scope>NUCLEOTIDE SEQUENCE</scope>
    <source>
        <strain evidence="8">VKM Ac-1020</strain>
    </source>
</reference>
<dbReference type="GO" id="GO:0010945">
    <property type="term" value="F:coenzyme A diphosphatase activity"/>
    <property type="evidence" value="ECO:0007669"/>
    <property type="project" value="InterPro"/>
</dbReference>
<evidence type="ECO:0000256" key="5">
    <source>
        <dbReference type="ARBA" id="ARBA00022842"/>
    </source>
</evidence>
<dbReference type="PROSITE" id="PS51462">
    <property type="entry name" value="NUDIX"/>
    <property type="match status" value="1"/>
</dbReference>
<dbReference type="InterPro" id="IPR045121">
    <property type="entry name" value="CoAse"/>
</dbReference>
<feature type="domain" description="Nudix hydrolase" evidence="7">
    <location>
        <begin position="49"/>
        <end position="202"/>
    </location>
</feature>
<dbReference type="Gene3D" id="3.90.79.10">
    <property type="entry name" value="Nucleoside Triphosphate Pyrophosphohydrolase"/>
    <property type="match status" value="1"/>
</dbReference>
<dbReference type="PANTHER" id="PTHR12992">
    <property type="entry name" value="NUDIX HYDROLASE"/>
    <property type="match status" value="1"/>
</dbReference>
<dbReference type="AlphaFoldDB" id="A0A9W6LV17"/>
<comment type="cofactor">
    <cofactor evidence="1">
        <name>Mn(2+)</name>
        <dbReference type="ChEBI" id="CHEBI:29035"/>
    </cofactor>
</comment>
<comment type="caution">
    <text evidence="8">The sequence shown here is derived from an EMBL/GenBank/DDBJ whole genome shotgun (WGS) entry which is preliminary data.</text>
</comment>
<proteinExistence type="predicted"/>
<comment type="cofactor">
    <cofactor evidence="2">
        <name>Mg(2+)</name>
        <dbReference type="ChEBI" id="CHEBI:18420"/>
    </cofactor>
</comment>
<dbReference type="InterPro" id="IPR000086">
    <property type="entry name" value="NUDIX_hydrolase_dom"/>
</dbReference>
<accession>A0A9W6LV17</accession>
<keyword evidence="3" id="KW-0479">Metal-binding</keyword>
<dbReference type="InterPro" id="IPR015797">
    <property type="entry name" value="NUDIX_hydrolase-like_dom_sf"/>
</dbReference>
<sequence>MRRDTLVAMSSAHAQLPASMARAQLEALAADPGFEGPWARERAQLMAGATRPAAVLVLFGILDALPASAGHDRCAVSSDLDVLLLARATTLRSHAGQIAFPGGRVELGDRDIVAAALREAREETGLDPAGVDVLGALREIPVPVSGHLVTPVLAWWRRPSPVRAVDAAESSSVFRAPVADLLASENRRTSLTRRGGREWRGPAFVLADPRTGEERIVWGFTAGVLDAMFDRLGWTEPWDEGRIIDVPV</sequence>
<evidence type="ECO:0000256" key="3">
    <source>
        <dbReference type="ARBA" id="ARBA00022723"/>
    </source>
</evidence>
<dbReference type="Proteomes" id="UP001142462">
    <property type="component" value="Unassembled WGS sequence"/>
</dbReference>
<dbReference type="Pfam" id="PF00293">
    <property type="entry name" value="NUDIX"/>
    <property type="match status" value="1"/>
</dbReference>
<evidence type="ECO:0000313" key="8">
    <source>
        <dbReference type="EMBL" id="GLJ60219.1"/>
    </source>
</evidence>
<dbReference type="PANTHER" id="PTHR12992:SF11">
    <property type="entry name" value="MITOCHONDRIAL COENZYME A DIPHOSPHATASE NUDT8"/>
    <property type="match status" value="1"/>
</dbReference>
<gene>
    <name evidence="8" type="ORF">GCM10017576_03480</name>
</gene>
<evidence type="ECO:0000256" key="2">
    <source>
        <dbReference type="ARBA" id="ARBA00001946"/>
    </source>
</evidence>
<keyword evidence="5" id="KW-0460">Magnesium</keyword>
<dbReference type="CDD" id="cd03426">
    <property type="entry name" value="NUDIX_CoAse_Nudt7"/>
    <property type="match status" value="1"/>
</dbReference>
<dbReference type="SUPFAM" id="SSF55811">
    <property type="entry name" value="Nudix"/>
    <property type="match status" value="1"/>
</dbReference>
<dbReference type="EMBL" id="BSEJ01000001">
    <property type="protein sequence ID" value="GLJ60219.1"/>
    <property type="molecule type" value="Genomic_DNA"/>
</dbReference>
<keyword evidence="9" id="KW-1185">Reference proteome</keyword>
<keyword evidence="4" id="KW-0378">Hydrolase</keyword>
<evidence type="ECO:0000256" key="1">
    <source>
        <dbReference type="ARBA" id="ARBA00001936"/>
    </source>
</evidence>
<evidence type="ECO:0000256" key="6">
    <source>
        <dbReference type="ARBA" id="ARBA00023211"/>
    </source>
</evidence>
<protein>
    <recommendedName>
        <fullName evidence="7">Nudix hydrolase domain-containing protein</fullName>
    </recommendedName>
</protein>
<evidence type="ECO:0000313" key="9">
    <source>
        <dbReference type="Proteomes" id="UP001142462"/>
    </source>
</evidence>
<dbReference type="GO" id="GO:0046872">
    <property type="term" value="F:metal ion binding"/>
    <property type="evidence" value="ECO:0007669"/>
    <property type="project" value="UniProtKB-KW"/>
</dbReference>
<evidence type="ECO:0000259" key="7">
    <source>
        <dbReference type="PROSITE" id="PS51462"/>
    </source>
</evidence>
<keyword evidence="6" id="KW-0464">Manganese</keyword>
<evidence type="ECO:0000256" key="4">
    <source>
        <dbReference type="ARBA" id="ARBA00022801"/>
    </source>
</evidence>
<reference evidence="8" key="2">
    <citation type="submission" date="2023-01" db="EMBL/GenBank/DDBJ databases">
        <authorList>
            <person name="Sun Q."/>
            <person name="Evtushenko L."/>
        </authorList>
    </citation>
    <scope>NUCLEOTIDE SEQUENCE</scope>
    <source>
        <strain evidence="8">VKM Ac-1020</strain>
    </source>
</reference>